<dbReference type="InterPro" id="IPR050484">
    <property type="entry name" value="Transf_Hexapept/Carb_Anhydrase"/>
</dbReference>
<dbReference type="AlphaFoldDB" id="A0A1X6NK11"/>
<dbReference type="EMBL" id="KV919931">
    <property type="protein sequence ID" value="OSX68947.1"/>
    <property type="molecule type" value="Genomic_DNA"/>
</dbReference>
<keyword evidence="2" id="KW-1185">Reference proteome</keyword>
<proteinExistence type="predicted"/>
<dbReference type="Pfam" id="PF00132">
    <property type="entry name" value="Hexapep"/>
    <property type="match status" value="1"/>
</dbReference>
<accession>A0A1X6NK11</accession>
<dbReference type="Gene3D" id="2.160.10.10">
    <property type="entry name" value="Hexapeptide repeat proteins"/>
    <property type="match status" value="1"/>
</dbReference>
<dbReference type="PANTHER" id="PTHR13061">
    <property type="entry name" value="DYNACTIN SUBUNIT P25"/>
    <property type="match status" value="1"/>
</dbReference>
<organism evidence="1 2">
    <name type="scientific">Porphyra umbilicalis</name>
    <name type="common">Purple laver</name>
    <name type="synonym">Red alga</name>
    <dbReference type="NCBI Taxonomy" id="2786"/>
    <lineage>
        <taxon>Eukaryota</taxon>
        <taxon>Rhodophyta</taxon>
        <taxon>Bangiophyceae</taxon>
        <taxon>Bangiales</taxon>
        <taxon>Bangiaceae</taxon>
        <taxon>Porphyra</taxon>
    </lineage>
</organism>
<dbReference type="Proteomes" id="UP000218209">
    <property type="component" value="Unassembled WGS sequence"/>
</dbReference>
<evidence type="ECO:0000313" key="1">
    <source>
        <dbReference type="EMBL" id="OSX68947.1"/>
    </source>
</evidence>
<evidence type="ECO:0000313" key="2">
    <source>
        <dbReference type="Proteomes" id="UP000218209"/>
    </source>
</evidence>
<name>A0A1X6NK11_PORUM</name>
<dbReference type="SUPFAM" id="SSF51161">
    <property type="entry name" value="Trimeric LpxA-like enzymes"/>
    <property type="match status" value="1"/>
</dbReference>
<sequence>MSFRRAAYALGMAVRESGQALHRAGCRMQGDYRFAEQFNRHRVVMNLADAAPRLSHPTYIAPTAHVAGDVSIAAGASVWPGAVVRGDASAVAIGARSAIRERAVVAVVRHGVPSRTGGGGGDESRAAAVATVIGSDVSVGCGATVHAATLKDGAVVGAGAVVGGGAVVGERSVIGAGSVVAPGTIVPPGTLFAGSPAVRVRALTAEEQSAASASIAELGRLSQEHASAGLPPDVAAALGVPVPSAAPAAIA</sequence>
<dbReference type="InterPro" id="IPR001451">
    <property type="entry name" value="Hexapep"/>
</dbReference>
<protein>
    <submittedName>
        <fullName evidence="1">Uncharacterized protein</fullName>
    </submittedName>
</protein>
<dbReference type="InterPro" id="IPR011004">
    <property type="entry name" value="Trimer_LpxA-like_sf"/>
</dbReference>
<reference evidence="1 2" key="1">
    <citation type="submission" date="2017-03" db="EMBL/GenBank/DDBJ databases">
        <title>WGS assembly of Porphyra umbilicalis.</title>
        <authorList>
            <person name="Brawley S.H."/>
            <person name="Blouin N.A."/>
            <person name="Ficko-Blean E."/>
            <person name="Wheeler G.L."/>
            <person name="Lohr M."/>
            <person name="Goodson H.V."/>
            <person name="Jenkins J.W."/>
            <person name="Blaby-Haas C.E."/>
            <person name="Helliwell K.E."/>
            <person name="Chan C."/>
            <person name="Marriage T."/>
            <person name="Bhattacharya D."/>
            <person name="Klein A.S."/>
            <person name="Badis Y."/>
            <person name="Brodie J."/>
            <person name="Cao Y."/>
            <person name="Collen J."/>
            <person name="Dittami S.M."/>
            <person name="Gachon C.M."/>
            <person name="Green B.R."/>
            <person name="Karpowicz S."/>
            <person name="Kim J.W."/>
            <person name="Kudahl U."/>
            <person name="Lin S."/>
            <person name="Michel G."/>
            <person name="Mittag M."/>
            <person name="Olson B.J."/>
            <person name="Pangilinan J."/>
            <person name="Peng Y."/>
            <person name="Qiu H."/>
            <person name="Shu S."/>
            <person name="Singer J.T."/>
            <person name="Smith A.G."/>
            <person name="Sprecher B.N."/>
            <person name="Wagner V."/>
            <person name="Wang W."/>
            <person name="Wang Z.-Y."/>
            <person name="Yan J."/>
            <person name="Yarish C."/>
            <person name="Zoeuner-Riek S."/>
            <person name="Zhuang Y."/>
            <person name="Zou Y."/>
            <person name="Lindquist E.A."/>
            <person name="Grimwood J."/>
            <person name="Barry K."/>
            <person name="Rokhsar D.S."/>
            <person name="Schmutz J."/>
            <person name="Stiller J.W."/>
            <person name="Grossman A.R."/>
            <person name="Prochnik S.E."/>
        </authorList>
    </citation>
    <scope>NUCLEOTIDE SEQUENCE [LARGE SCALE GENOMIC DNA]</scope>
    <source>
        <strain evidence="1">4086291</strain>
    </source>
</reference>
<gene>
    <name evidence="1" type="ORF">BU14_2057s0001</name>
</gene>
<dbReference type="PANTHER" id="PTHR13061:SF29">
    <property type="entry name" value="GAMMA CARBONIC ANHYDRASE-LIKE 1, MITOCHONDRIAL-RELATED"/>
    <property type="match status" value="1"/>
</dbReference>
<dbReference type="OrthoDB" id="25818at2759"/>